<evidence type="ECO:0000313" key="2">
    <source>
        <dbReference type="Proteomes" id="UP001432039"/>
    </source>
</evidence>
<reference evidence="1" key="1">
    <citation type="submission" date="2022-10" db="EMBL/GenBank/DDBJ databases">
        <title>The complete genomes of actinobacterial strains from the NBC collection.</title>
        <authorList>
            <person name="Joergensen T.S."/>
            <person name="Alvarez Arevalo M."/>
            <person name="Sterndorff E.B."/>
            <person name="Faurdal D."/>
            <person name="Vuksanovic O."/>
            <person name="Mourched A.-S."/>
            <person name="Charusanti P."/>
            <person name="Shaw S."/>
            <person name="Blin K."/>
            <person name="Weber T."/>
        </authorList>
    </citation>
    <scope>NUCLEOTIDE SEQUENCE</scope>
    <source>
        <strain evidence="1">NBC_00248</strain>
    </source>
</reference>
<name>A0ABZ1TQZ1_STRVG</name>
<keyword evidence="2" id="KW-1185">Reference proteome</keyword>
<organism evidence="1 2">
    <name type="scientific">Streptomyces virginiae</name>
    <name type="common">Streptomyces cinnamonensis</name>
    <dbReference type="NCBI Taxonomy" id="1961"/>
    <lineage>
        <taxon>Bacteria</taxon>
        <taxon>Bacillati</taxon>
        <taxon>Actinomycetota</taxon>
        <taxon>Actinomycetes</taxon>
        <taxon>Kitasatosporales</taxon>
        <taxon>Streptomycetaceae</taxon>
        <taxon>Streptomyces</taxon>
    </lineage>
</organism>
<dbReference type="EMBL" id="CP108090">
    <property type="protein sequence ID" value="WUQ17136.1"/>
    <property type="molecule type" value="Genomic_DNA"/>
</dbReference>
<accession>A0ABZ1TQZ1</accession>
<dbReference type="RefSeq" id="WP_328965364.1">
    <property type="nucleotide sequence ID" value="NZ_CP108090.1"/>
</dbReference>
<sequence length="75" mass="7547">MTWVYAALSKEAGRRGGPDALRCFSRGQGVIIGAAVTGAGVAGPLLYNKWCACRAAADPAPQTTAKPAPGESADA</sequence>
<evidence type="ECO:0000313" key="1">
    <source>
        <dbReference type="EMBL" id="WUQ17136.1"/>
    </source>
</evidence>
<protein>
    <submittedName>
        <fullName evidence="1">Uncharacterized protein</fullName>
    </submittedName>
</protein>
<gene>
    <name evidence="1" type="ORF">OG517_40235</name>
</gene>
<proteinExistence type="predicted"/>
<dbReference type="Proteomes" id="UP001432039">
    <property type="component" value="Chromosome"/>
</dbReference>